<feature type="domain" description="N-acetyltransferase" evidence="1">
    <location>
        <begin position="6"/>
        <end position="93"/>
    </location>
</feature>
<proteinExistence type="predicted"/>
<name>A0ABR7MBA9_9BACT</name>
<dbReference type="Pfam" id="PF14542">
    <property type="entry name" value="Acetyltransf_CG"/>
    <property type="match status" value="1"/>
</dbReference>
<dbReference type="RefSeq" id="WP_187257607.1">
    <property type="nucleotide sequence ID" value="NZ_JBHULF010000006.1"/>
</dbReference>
<reference evidence="2 3" key="1">
    <citation type="submission" date="2016-07" db="EMBL/GenBank/DDBJ databases">
        <title>Genome analysis of Flavihumibacter stibioxidans YS-17.</title>
        <authorList>
            <person name="Shi K."/>
            <person name="Han Y."/>
            <person name="Wang G."/>
        </authorList>
    </citation>
    <scope>NUCLEOTIDE SEQUENCE [LARGE SCALE GENOMIC DNA]</scope>
    <source>
        <strain evidence="2 3">YS-17</strain>
    </source>
</reference>
<evidence type="ECO:0000313" key="2">
    <source>
        <dbReference type="EMBL" id="MBC6492300.1"/>
    </source>
</evidence>
<keyword evidence="3" id="KW-1185">Reference proteome</keyword>
<accession>A0ABR7MBA9</accession>
<dbReference type="PROSITE" id="PS51729">
    <property type="entry name" value="GNAT_YJDJ"/>
    <property type="match status" value="1"/>
</dbReference>
<evidence type="ECO:0000259" key="1">
    <source>
        <dbReference type="PROSITE" id="PS51729"/>
    </source>
</evidence>
<dbReference type="SUPFAM" id="SSF55729">
    <property type="entry name" value="Acyl-CoA N-acyltransferases (Nat)"/>
    <property type="match status" value="1"/>
</dbReference>
<dbReference type="Gene3D" id="3.40.630.30">
    <property type="match status" value="1"/>
</dbReference>
<dbReference type="PANTHER" id="PTHR31435:SF10">
    <property type="entry name" value="BSR4717 PROTEIN"/>
    <property type="match status" value="1"/>
</dbReference>
<dbReference type="InterPro" id="IPR045057">
    <property type="entry name" value="Gcn5-rel_NAT"/>
</dbReference>
<sequence>MLIQHTHTESKGVFFVGQDGIVLAELVYTMPSFDKMILEHTEVSEELKGQNIGYQLVDTAVEYARHHHLKIIPLCPFANGIFKKRADYADVQYGE</sequence>
<comment type="caution">
    <text evidence="2">The sequence shown here is derived from an EMBL/GenBank/DDBJ whole genome shotgun (WGS) entry which is preliminary data.</text>
</comment>
<protein>
    <submittedName>
        <fullName evidence="2">Acyl-CoA acyltransferase</fullName>
    </submittedName>
</protein>
<gene>
    <name evidence="2" type="ORF">BC349_14660</name>
</gene>
<keyword evidence="2" id="KW-0012">Acyltransferase</keyword>
<dbReference type="GO" id="GO:0016746">
    <property type="term" value="F:acyltransferase activity"/>
    <property type="evidence" value="ECO:0007669"/>
    <property type="project" value="UniProtKB-KW"/>
</dbReference>
<dbReference type="PANTHER" id="PTHR31435">
    <property type="entry name" value="PROTEIN NATD1"/>
    <property type="match status" value="1"/>
</dbReference>
<keyword evidence="2" id="KW-0808">Transferase</keyword>
<organism evidence="2 3">
    <name type="scientific">Flavihumibacter stibioxidans</name>
    <dbReference type="NCBI Taxonomy" id="1834163"/>
    <lineage>
        <taxon>Bacteria</taxon>
        <taxon>Pseudomonadati</taxon>
        <taxon>Bacteroidota</taxon>
        <taxon>Chitinophagia</taxon>
        <taxon>Chitinophagales</taxon>
        <taxon>Chitinophagaceae</taxon>
        <taxon>Flavihumibacter</taxon>
    </lineage>
</organism>
<evidence type="ECO:0000313" key="3">
    <source>
        <dbReference type="Proteomes" id="UP000765802"/>
    </source>
</evidence>
<dbReference type="Proteomes" id="UP000765802">
    <property type="component" value="Unassembled WGS sequence"/>
</dbReference>
<dbReference type="InterPro" id="IPR016181">
    <property type="entry name" value="Acyl_CoA_acyltransferase"/>
</dbReference>
<dbReference type="EMBL" id="MBUA01000027">
    <property type="protein sequence ID" value="MBC6492300.1"/>
    <property type="molecule type" value="Genomic_DNA"/>
</dbReference>
<dbReference type="InterPro" id="IPR031165">
    <property type="entry name" value="GNAT_YJDJ"/>
</dbReference>